<keyword evidence="10" id="KW-0411">Iron-sulfur</keyword>
<sequence>MKYERIVKGKFLERLNRFIAYVDIDGQKETVHVKNTGRCKELLRPGAVVYLQEFDPSARKTKWDLIAVEKKGRIINMDSQIPNKVVKEWLESGGLFRKVTKIQPEYTYGDSRVDLYVEADGKKVLIEVKGVTLEEEGRVRFPDAPSERAVKHVEELKRAVGEGYEAYIFFVIQMKDVRYFTPNMDTHPAFGEALREAALAGVHVIAYDCRVDCDHITLADEVKVVLEEPELYEIAEPIVGWFRQNKRDLPWRKDQDPYHVWVSEIMLQQTRVEAVKPYYERFLKELPRVKDLAEAKEDTLLKLWEGLGYYNRVRNMQKAAQQIMVDFHGEFPNTYEEILSLKGIGNYTAGAISAFAFGLPKPAVDGNVLRVVSRITGSREDIMKQSVRKAMERALEQVIPEDAASDFGQGLIELGAIVCVPNGEPKCAECPAAFACVARKHGLTAEIPVKKKAKARRIEKRTVLIFKDGEKLAIRKRPGKGLLAGLYEFPNEEGRLAQKEVTAYSKEIGLMPVRVKKLESAKHIFSHVEWHMTGYEVIVDELEKTNKKEFLFIHPEEIGQRYPLPSAFETYIRYAGIQRDI</sequence>
<dbReference type="AlphaFoldDB" id="A0A850HJE6"/>
<evidence type="ECO:0000313" key="17">
    <source>
        <dbReference type="Proteomes" id="UP000528555"/>
    </source>
</evidence>
<evidence type="ECO:0000313" key="18">
    <source>
        <dbReference type="Proteomes" id="UP000701680"/>
    </source>
</evidence>
<dbReference type="SUPFAM" id="SSF48150">
    <property type="entry name" value="DNA-glycosylase"/>
    <property type="match status" value="1"/>
</dbReference>
<dbReference type="CDD" id="cd00056">
    <property type="entry name" value="ENDO3c"/>
    <property type="match status" value="1"/>
</dbReference>
<dbReference type="GO" id="GO:0006298">
    <property type="term" value="P:mismatch repair"/>
    <property type="evidence" value="ECO:0007669"/>
    <property type="project" value="TreeGrafter"/>
</dbReference>
<keyword evidence="8" id="KW-0378">Hydrolase</keyword>
<dbReference type="Pfam" id="PF17746">
    <property type="entry name" value="SfsA_N"/>
    <property type="match status" value="1"/>
</dbReference>
<evidence type="ECO:0000256" key="10">
    <source>
        <dbReference type="ARBA" id="ARBA00023014"/>
    </source>
</evidence>
<dbReference type="FunFam" id="2.40.50.580:FF:000002">
    <property type="entry name" value="Sugar fermentation stimulation protein homolog"/>
    <property type="match status" value="1"/>
</dbReference>
<keyword evidence="5" id="KW-0004">4Fe-4S</keyword>
<dbReference type="Proteomes" id="UP000528555">
    <property type="component" value="Unassembled WGS sequence"/>
</dbReference>
<dbReference type="SMART" id="SM00478">
    <property type="entry name" value="ENDO3c"/>
    <property type="match status" value="1"/>
</dbReference>
<dbReference type="InterPro" id="IPR005224">
    <property type="entry name" value="SfsA"/>
</dbReference>
<dbReference type="InterPro" id="IPR040452">
    <property type="entry name" value="SfsA_C"/>
</dbReference>
<dbReference type="Pfam" id="PF14815">
    <property type="entry name" value="NUDIX_4"/>
    <property type="match status" value="1"/>
</dbReference>
<comment type="function">
    <text evidence="3">Adenine glycosylase active on G-A mispairs. MutY also corrects error-prone DNA synthesis past GO lesions which are due to the oxidatively damaged form of guanine: 7,8-dihydro-8-oxoguanine (8-oxo-dGTP).</text>
</comment>
<dbReference type="Gene3D" id="1.10.340.30">
    <property type="entry name" value="Hypothetical protein, domain 2"/>
    <property type="match status" value="1"/>
</dbReference>
<dbReference type="InterPro" id="IPR011257">
    <property type="entry name" value="DNA_glycosylase"/>
</dbReference>
<dbReference type="Proteomes" id="UP000701680">
    <property type="component" value="Unassembled WGS sequence"/>
</dbReference>
<evidence type="ECO:0000313" key="16">
    <source>
        <dbReference type="EMBL" id="NVH58192.1"/>
    </source>
</evidence>
<dbReference type="EMBL" id="JAAITX010000003">
    <property type="protein sequence ID" value="NVH58192.1"/>
    <property type="molecule type" value="Genomic_DNA"/>
</dbReference>
<dbReference type="Gene3D" id="1.10.1670.10">
    <property type="entry name" value="Helix-hairpin-Helix base-excision DNA repair enzymes (C-terminal)"/>
    <property type="match status" value="1"/>
</dbReference>
<name>A0A850HJE6_9FIRM</name>
<organism evidence="16 17">
    <name type="scientific">Dorea phocaeensis</name>
    <dbReference type="NCBI Taxonomy" id="2040291"/>
    <lineage>
        <taxon>Bacteria</taxon>
        <taxon>Bacillati</taxon>
        <taxon>Bacillota</taxon>
        <taxon>Clostridia</taxon>
        <taxon>Lachnospirales</taxon>
        <taxon>Lachnospiraceae</taxon>
        <taxon>Dorea</taxon>
    </lineage>
</organism>
<dbReference type="RefSeq" id="WP_173814560.1">
    <property type="nucleotide sequence ID" value="NZ_JAAITX010000003.1"/>
</dbReference>
<evidence type="ECO:0000256" key="4">
    <source>
        <dbReference type="ARBA" id="ARBA00008343"/>
    </source>
</evidence>
<keyword evidence="7" id="KW-0227">DNA damage</keyword>
<dbReference type="NCBIfam" id="TIGR00230">
    <property type="entry name" value="sfsA"/>
    <property type="match status" value="1"/>
</dbReference>
<dbReference type="InterPro" id="IPR023170">
    <property type="entry name" value="HhH_base_excis_C"/>
</dbReference>
<gene>
    <name evidence="13 16" type="primary">sfsA</name>
    <name evidence="16" type="ORF">G5A66_05920</name>
    <name evidence="15" type="ORF">G5A75_05940</name>
</gene>
<dbReference type="FunFam" id="1.10.340.30:FF:000002">
    <property type="entry name" value="Adenine DNA glycosylase"/>
    <property type="match status" value="1"/>
</dbReference>
<comment type="similarity">
    <text evidence="4">Belongs to the Nth/MutY family.</text>
</comment>
<dbReference type="Pfam" id="PF03749">
    <property type="entry name" value="SfsA"/>
    <property type="match status" value="1"/>
</dbReference>
<keyword evidence="17" id="KW-1185">Reference proteome</keyword>
<dbReference type="Pfam" id="PF00730">
    <property type="entry name" value="HhH-GPD"/>
    <property type="match status" value="1"/>
</dbReference>
<dbReference type="NCBIfam" id="TIGR01084">
    <property type="entry name" value="mutY"/>
    <property type="match status" value="1"/>
</dbReference>
<dbReference type="Gene3D" id="3.40.1350.60">
    <property type="match status" value="1"/>
</dbReference>
<keyword evidence="12" id="KW-0326">Glycosidase</keyword>
<dbReference type="Gene3D" id="3.90.79.10">
    <property type="entry name" value="Nucleoside Triphosphate Pyrophosphohydrolase"/>
    <property type="match status" value="1"/>
</dbReference>
<dbReference type="SUPFAM" id="SSF55811">
    <property type="entry name" value="Nudix"/>
    <property type="match status" value="1"/>
</dbReference>
<evidence type="ECO:0000256" key="1">
    <source>
        <dbReference type="ARBA" id="ARBA00000843"/>
    </source>
</evidence>
<dbReference type="InterPro" id="IPR029119">
    <property type="entry name" value="MutY_C"/>
</dbReference>
<dbReference type="InterPro" id="IPR041465">
    <property type="entry name" value="SfsA_N"/>
</dbReference>
<comment type="cofactor">
    <cofactor evidence="2">
        <name>[4Fe-4S] cluster</name>
        <dbReference type="ChEBI" id="CHEBI:49883"/>
    </cofactor>
</comment>
<evidence type="ECO:0000256" key="13">
    <source>
        <dbReference type="HAMAP-Rule" id="MF_00095"/>
    </source>
</evidence>
<accession>A0A850HJE6</accession>
<comment type="similarity">
    <text evidence="13">Belongs to the SfsA family.</text>
</comment>
<dbReference type="InterPro" id="IPR000445">
    <property type="entry name" value="HhH_motif"/>
</dbReference>
<evidence type="ECO:0000256" key="8">
    <source>
        <dbReference type="ARBA" id="ARBA00022801"/>
    </source>
</evidence>
<reference evidence="17 18" key="1">
    <citation type="journal article" date="2020" name="Cell Host Microbe">
        <title>Functional and Genomic Variation between Human-Derived Isolates of Lachnospiraceae Reveals Inter- and Intra-Species Diversity.</title>
        <authorList>
            <person name="Sorbara M.T."/>
            <person name="Littmann E.R."/>
            <person name="Fontana E."/>
            <person name="Moody T.U."/>
            <person name="Kohout C.E."/>
            <person name="Gjonbalaj M."/>
            <person name="Eaton V."/>
            <person name="Seok R."/>
            <person name="Leiner I.M."/>
            <person name="Pamer E.G."/>
        </authorList>
    </citation>
    <scope>NUCLEOTIDE SEQUENCE [LARGE SCALE GENOMIC DNA]</scope>
    <source>
        <strain evidence="16 17">MSK.17.11</strain>
        <strain evidence="15 18">MSK.17.38</strain>
    </source>
</reference>
<dbReference type="HAMAP" id="MF_00095">
    <property type="entry name" value="SfsA"/>
    <property type="match status" value="1"/>
</dbReference>
<dbReference type="InterPro" id="IPR044298">
    <property type="entry name" value="MIG/MutY"/>
</dbReference>
<dbReference type="PANTHER" id="PTHR42944">
    <property type="entry name" value="ADENINE DNA GLYCOSYLASE"/>
    <property type="match status" value="1"/>
</dbReference>
<proteinExistence type="inferred from homology"/>
<dbReference type="EMBL" id="JAAIUO010000003">
    <property type="protein sequence ID" value="NSK14418.1"/>
    <property type="molecule type" value="Genomic_DNA"/>
</dbReference>
<evidence type="ECO:0000256" key="2">
    <source>
        <dbReference type="ARBA" id="ARBA00001966"/>
    </source>
</evidence>
<feature type="domain" description="HhH-GPD" evidence="14">
    <location>
        <begin position="266"/>
        <end position="417"/>
    </location>
</feature>
<dbReference type="GO" id="GO:0006284">
    <property type="term" value="P:base-excision repair"/>
    <property type="evidence" value="ECO:0007669"/>
    <property type="project" value="InterPro"/>
</dbReference>
<evidence type="ECO:0000256" key="9">
    <source>
        <dbReference type="ARBA" id="ARBA00023004"/>
    </source>
</evidence>
<comment type="catalytic activity">
    <reaction evidence="1">
        <text>Hydrolyzes free adenine bases from 7,8-dihydro-8-oxoguanine:adenine mismatched double-stranded DNA, leaving an apurinic site.</text>
        <dbReference type="EC" id="3.2.2.31"/>
    </reaction>
</comment>
<keyword evidence="11" id="KW-0234">DNA repair</keyword>
<evidence type="ECO:0000256" key="6">
    <source>
        <dbReference type="ARBA" id="ARBA00022723"/>
    </source>
</evidence>
<reference evidence="16" key="2">
    <citation type="submission" date="2020-02" db="EMBL/GenBank/DDBJ databases">
        <authorList>
            <person name="Littmann E."/>
            <person name="Sorbara M."/>
        </authorList>
    </citation>
    <scope>NUCLEOTIDE SEQUENCE</scope>
    <source>
        <strain evidence="16">MSK.17.11</strain>
        <strain evidence="15">MSK.17.38</strain>
    </source>
</reference>
<evidence type="ECO:0000256" key="12">
    <source>
        <dbReference type="ARBA" id="ARBA00023295"/>
    </source>
</evidence>
<dbReference type="GO" id="GO:0051539">
    <property type="term" value="F:4 iron, 4 sulfur cluster binding"/>
    <property type="evidence" value="ECO:0007669"/>
    <property type="project" value="UniProtKB-KW"/>
</dbReference>
<dbReference type="PANTHER" id="PTHR42944:SF1">
    <property type="entry name" value="ADENINE DNA GLYCOSYLASE"/>
    <property type="match status" value="1"/>
</dbReference>
<dbReference type="GO" id="GO:0034039">
    <property type="term" value="F:8-oxo-7,8-dihydroguanine DNA N-glycosylase activity"/>
    <property type="evidence" value="ECO:0007669"/>
    <property type="project" value="TreeGrafter"/>
</dbReference>
<dbReference type="GO" id="GO:0032357">
    <property type="term" value="F:oxidized purine DNA binding"/>
    <property type="evidence" value="ECO:0007669"/>
    <property type="project" value="TreeGrafter"/>
</dbReference>
<dbReference type="GO" id="GO:0035485">
    <property type="term" value="F:adenine/guanine mispair binding"/>
    <property type="evidence" value="ECO:0007669"/>
    <property type="project" value="TreeGrafter"/>
</dbReference>
<dbReference type="GO" id="GO:0000701">
    <property type="term" value="F:purine-specific mismatch base pair DNA N-glycosylase activity"/>
    <property type="evidence" value="ECO:0007669"/>
    <property type="project" value="UniProtKB-EC"/>
</dbReference>
<evidence type="ECO:0000256" key="5">
    <source>
        <dbReference type="ARBA" id="ARBA00022485"/>
    </source>
</evidence>
<keyword evidence="9" id="KW-0408">Iron</keyword>
<evidence type="ECO:0000313" key="15">
    <source>
        <dbReference type="EMBL" id="NSK14418.1"/>
    </source>
</evidence>
<dbReference type="CDD" id="cd22359">
    <property type="entry name" value="SfsA-like_bacterial"/>
    <property type="match status" value="1"/>
</dbReference>
<dbReference type="InterPro" id="IPR003265">
    <property type="entry name" value="HhH-GPD_domain"/>
</dbReference>
<evidence type="ECO:0000256" key="7">
    <source>
        <dbReference type="ARBA" id="ARBA00022763"/>
    </source>
</evidence>
<dbReference type="InterPro" id="IPR005760">
    <property type="entry name" value="A/G_AdeGlyc_MutY"/>
</dbReference>
<keyword evidence="6" id="KW-0479">Metal-binding</keyword>
<dbReference type="Gene3D" id="2.40.50.580">
    <property type="match status" value="1"/>
</dbReference>
<dbReference type="InterPro" id="IPR015797">
    <property type="entry name" value="NUDIX_hydrolase-like_dom_sf"/>
</dbReference>
<dbReference type="GO" id="GO:0046872">
    <property type="term" value="F:metal ion binding"/>
    <property type="evidence" value="ECO:0007669"/>
    <property type="project" value="UniProtKB-KW"/>
</dbReference>
<evidence type="ECO:0000256" key="3">
    <source>
        <dbReference type="ARBA" id="ARBA00002933"/>
    </source>
</evidence>
<comment type="caution">
    <text evidence="16">The sequence shown here is derived from an EMBL/GenBank/DDBJ whole genome shotgun (WGS) entry which is preliminary data.</text>
</comment>
<protein>
    <recommendedName>
        <fullName evidence="13">Sugar fermentation stimulation protein homolog</fullName>
    </recommendedName>
</protein>
<dbReference type="Pfam" id="PF00633">
    <property type="entry name" value="HHH"/>
    <property type="match status" value="1"/>
</dbReference>
<evidence type="ECO:0000256" key="11">
    <source>
        <dbReference type="ARBA" id="ARBA00023204"/>
    </source>
</evidence>
<dbReference type="CDD" id="cd03431">
    <property type="entry name" value="NUDIX_DNA_Glycosylase_C-MutY"/>
    <property type="match status" value="1"/>
</dbReference>
<evidence type="ECO:0000259" key="14">
    <source>
        <dbReference type="SMART" id="SM00478"/>
    </source>
</evidence>